<dbReference type="InterPro" id="IPR051231">
    <property type="entry name" value="SOSS-B"/>
</dbReference>
<dbReference type="InterPro" id="IPR012340">
    <property type="entry name" value="NA-bd_OB-fold"/>
</dbReference>
<feature type="region of interest" description="Disordered" evidence="2">
    <location>
        <begin position="50"/>
        <end position="73"/>
    </location>
</feature>
<evidence type="ECO:0000256" key="2">
    <source>
        <dbReference type="SAM" id="MobiDB-lite"/>
    </source>
</evidence>
<dbReference type="Proteomes" id="UP001149411">
    <property type="component" value="Unassembled WGS sequence"/>
</dbReference>
<evidence type="ECO:0000313" key="5">
    <source>
        <dbReference type="Proteomes" id="UP001149411"/>
    </source>
</evidence>
<dbReference type="PANTHER" id="PTHR13356">
    <property type="entry name" value="OB FOLD NUCLEIC ACID BINDING PROTEIN-RELATED"/>
    <property type="match status" value="1"/>
</dbReference>
<dbReference type="CDD" id="cd04491">
    <property type="entry name" value="SoSSB_OBF"/>
    <property type="match status" value="1"/>
</dbReference>
<organism evidence="4 5">
    <name type="scientific">Halorutilus salinus</name>
    <dbReference type="NCBI Taxonomy" id="2487751"/>
    <lineage>
        <taxon>Archaea</taxon>
        <taxon>Methanobacteriati</taxon>
        <taxon>Methanobacteriota</taxon>
        <taxon>Stenosarchaea group</taxon>
        <taxon>Halobacteria</taxon>
        <taxon>Halorutilales</taxon>
        <taxon>Halorutilaceae</taxon>
        <taxon>Halorutilus</taxon>
    </lineage>
</organism>
<protein>
    <submittedName>
        <fullName evidence="4">Replication factor A</fullName>
    </submittedName>
</protein>
<dbReference type="RefSeq" id="WP_266087876.1">
    <property type="nucleotide sequence ID" value="NZ_RKLV01000009.1"/>
</dbReference>
<feature type="domain" description="Single-stranded DNA binding protein Ssb-like OB fold" evidence="3">
    <location>
        <begin position="102"/>
        <end position="159"/>
    </location>
</feature>
<keyword evidence="1" id="KW-0238">DNA-binding</keyword>
<dbReference type="Pfam" id="PF21473">
    <property type="entry name" value="OB_Ssb-like"/>
    <property type="match status" value="1"/>
</dbReference>
<gene>
    <name evidence="4" type="ORF">EGH25_09260</name>
</gene>
<feature type="compositionally biased region" description="Basic and acidic residues" evidence="2">
    <location>
        <begin position="50"/>
        <end position="65"/>
    </location>
</feature>
<dbReference type="Gene3D" id="2.40.50.140">
    <property type="entry name" value="Nucleic acid-binding proteins"/>
    <property type="match status" value="1"/>
</dbReference>
<comment type="caution">
    <text evidence="4">The sequence shown here is derived from an EMBL/GenBank/DDBJ whole genome shotgun (WGS) entry which is preliminary data.</text>
</comment>
<dbReference type="PANTHER" id="PTHR13356:SF8">
    <property type="entry name" value="REPLICATION PROTEIN A"/>
    <property type="match status" value="1"/>
</dbReference>
<proteinExistence type="predicted"/>
<keyword evidence="5" id="KW-1185">Reference proteome</keyword>
<dbReference type="GO" id="GO:0003677">
    <property type="term" value="F:DNA binding"/>
    <property type="evidence" value="ECO:0007669"/>
    <property type="project" value="UniProtKB-KW"/>
</dbReference>
<dbReference type="SUPFAM" id="SSF50249">
    <property type="entry name" value="Nucleic acid-binding proteins"/>
    <property type="match status" value="2"/>
</dbReference>
<name>A0A9Q4C5D5_9EURY</name>
<sequence length="311" mass="34454">MTETEIRQTAEQIAERFSEQADVSVDDVEERLQNLVEEYKVPMDEARRSVTSHFAKETGVSRDELGSEGSENATVAQIDTPEEWLTVDVKVAELWEPSSDSIAQTGLVGDETGTIKFTSWAKSDVPTLEEGATYRLQNVVTDEFQGRMSVKLNSSTEVEEIDAEIEVGEQEIEVEGALVAVQSGSGLIKRCPEDDCTRVLQNGRCSEHGEVEGEFDMRVKGVLDDGNETYDVLLDREATERVTGIEMEEAKQEAMDALDTSVVTDRIKSLLVGRYFRVEGPRVGRYVLGDDVEEVDETPDADALLMEARSA</sequence>
<dbReference type="FunFam" id="2.40.50.140:FF:000301">
    <property type="entry name" value="Replication protein A"/>
    <property type="match status" value="1"/>
</dbReference>
<dbReference type="GO" id="GO:0010212">
    <property type="term" value="P:response to ionizing radiation"/>
    <property type="evidence" value="ECO:0007669"/>
    <property type="project" value="TreeGrafter"/>
</dbReference>
<reference evidence="4" key="1">
    <citation type="submission" date="2022-09" db="EMBL/GenBank/DDBJ databases">
        <title>Haloadaptaus new haloarchaeum isolated from saline soil.</title>
        <authorList>
            <person name="Duran-Viseras A."/>
            <person name="Sanchez-Porro C."/>
            <person name="Ventosa A."/>
        </authorList>
    </citation>
    <scope>NUCLEOTIDE SEQUENCE</scope>
    <source>
        <strain evidence="4">F3-133</strain>
    </source>
</reference>
<evidence type="ECO:0000313" key="4">
    <source>
        <dbReference type="EMBL" id="MCX2819536.1"/>
    </source>
</evidence>
<accession>A0A9Q4C5D5</accession>
<dbReference type="GO" id="GO:0000724">
    <property type="term" value="P:double-strand break repair via homologous recombination"/>
    <property type="evidence" value="ECO:0007669"/>
    <property type="project" value="TreeGrafter"/>
</dbReference>
<evidence type="ECO:0000256" key="1">
    <source>
        <dbReference type="ARBA" id="ARBA00023125"/>
    </source>
</evidence>
<evidence type="ECO:0000259" key="3">
    <source>
        <dbReference type="Pfam" id="PF21473"/>
    </source>
</evidence>
<dbReference type="InterPro" id="IPR048970">
    <property type="entry name" value="OB_Ssb-like"/>
</dbReference>
<dbReference type="AlphaFoldDB" id="A0A9Q4C5D5"/>
<dbReference type="NCBIfam" id="NF005553">
    <property type="entry name" value="PRK07217.1"/>
    <property type="match status" value="1"/>
</dbReference>
<dbReference type="EMBL" id="RKLV01000009">
    <property type="protein sequence ID" value="MCX2819536.1"/>
    <property type="molecule type" value="Genomic_DNA"/>
</dbReference>